<comment type="caution">
    <text evidence="1">The sequence shown here is derived from an EMBL/GenBank/DDBJ whole genome shotgun (WGS) entry which is preliminary data.</text>
</comment>
<dbReference type="EMBL" id="AUZX01009768">
    <property type="protein sequence ID" value="EQD50714.1"/>
    <property type="molecule type" value="Genomic_DNA"/>
</dbReference>
<reference evidence="1" key="1">
    <citation type="submission" date="2013-08" db="EMBL/GenBank/DDBJ databases">
        <authorList>
            <person name="Mendez C."/>
            <person name="Richter M."/>
            <person name="Ferrer M."/>
            <person name="Sanchez J."/>
        </authorList>
    </citation>
    <scope>NUCLEOTIDE SEQUENCE</scope>
</reference>
<reference evidence="1" key="2">
    <citation type="journal article" date="2014" name="ISME J.">
        <title>Microbial stratification in low pH oxic and suboxic macroscopic growths along an acid mine drainage.</title>
        <authorList>
            <person name="Mendez-Garcia C."/>
            <person name="Mesa V."/>
            <person name="Sprenger R.R."/>
            <person name="Richter M."/>
            <person name="Diez M.S."/>
            <person name="Solano J."/>
            <person name="Bargiela R."/>
            <person name="Golyshina O.V."/>
            <person name="Manteca A."/>
            <person name="Ramos J.L."/>
            <person name="Gallego J.R."/>
            <person name="Llorente I."/>
            <person name="Martins Dos Santos V.A."/>
            <person name="Jensen O.N."/>
            <person name="Pelaez A.I."/>
            <person name="Sanchez J."/>
            <person name="Ferrer M."/>
        </authorList>
    </citation>
    <scope>NUCLEOTIDE SEQUENCE</scope>
</reference>
<evidence type="ECO:0000313" key="1">
    <source>
        <dbReference type="EMBL" id="EQD50714.1"/>
    </source>
</evidence>
<sequence length="142" mass="16140">MICLGSESDAAAKATWSRLFDALSVTEGDDVWARWLQEEFQRRGKNAPKWVANPIDLAASLPKADKDALRYPARQFVRDLEATMDAKVSMTRRQWVSLLEAVIRLGSVMHVVWLCNVNEKLWRTVREILSGQPAPTSEDEVR</sequence>
<gene>
    <name evidence="1" type="ORF">B1A_13358</name>
</gene>
<protein>
    <submittedName>
        <fullName evidence="1">Uncharacterized protein</fullName>
    </submittedName>
</protein>
<organism evidence="1">
    <name type="scientific">mine drainage metagenome</name>
    <dbReference type="NCBI Taxonomy" id="410659"/>
    <lineage>
        <taxon>unclassified sequences</taxon>
        <taxon>metagenomes</taxon>
        <taxon>ecological metagenomes</taxon>
    </lineage>
</organism>
<feature type="non-terminal residue" evidence="1">
    <location>
        <position position="142"/>
    </location>
</feature>
<name>T1BCH3_9ZZZZ</name>
<accession>T1BCH3</accession>
<dbReference type="AlphaFoldDB" id="T1BCH3"/>
<proteinExistence type="predicted"/>